<reference evidence="1" key="1">
    <citation type="submission" date="2021-12" db="EMBL/GenBank/DDBJ databases">
        <title>Prjna785345.</title>
        <authorList>
            <person name="Rujirawat T."/>
            <person name="Krajaejun T."/>
        </authorList>
    </citation>
    <scope>NUCLEOTIDE SEQUENCE</scope>
    <source>
        <strain evidence="1">Pi057C3</strain>
    </source>
</reference>
<sequence>MLKDLKNEEVEQLCLVTELAAHSSTEDPDVAAKTQRELRYEAQSLEALKKAGNPVVPLAEKYLDVFPDKIPEMLPPDRGVRHEIDLVPGSKYCVTRQWPLPREQVEAIDAFFEARRKAGHVRESISPHSSPTFCVKKATGGWRIVHAYNKLNDATIPAQTPIPRKDMILDGMSGSTVFSTIDLTDAVCCGNG</sequence>
<evidence type="ECO:0000313" key="2">
    <source>
        <dbReference type="Proteomes" id="UP001209570"/>
    </source>
</evidence>
<dbReference type="SUPFAM" id="SSF56672">
    <property type="entry name" value="DNA/RNA polymerases"/>
    <property type="match status" value="1"/>
</dbReference>
<keyword evidence="2" id="KW-1185">Reference proteome</keyword>
<dbReference type="PANTHER" id="PTHR24559:SF444">
    <property type="entry name" value="REVERSE TRANSCRIPTASE DOMAIN-CONTAINING PROTEIN"/>
    <property type="match status" value="1"/>
</dbReference>
<dbReference type="InterPro" id="IPR043502">
    <property type="entry name" value="DNA/RNA_pol_sf"/>
</dbReference>
<dbReference type="InterPro" id="IPR053134">
    <property type="entry name" value="RNA-dir_DNA_polymerase"/>
</dbReference>
<dbReference type="PANTHER" id="PTHR24559">
    <property type="entry name" value="TRANSPOSON TY3-I GAG-POL POLYPROTEIN"/>
    <property type="match status" value="1"/>
</dbReference>
<organism evidence="1 2">
    <name type="scientific">Pythium insidiosum</name>
    <name type="common">Pythiosis disease agent</name>
    <dbReference type="NCBI Taxonomy" id="114742"/>
    <lineage>
        <taxon>Eukaryota</taxon>
        <taxon>Sar</taxon>
        <taxon>Stramenopiles</taxon>
        <taxon>Oomycota</taxon>
        <taxon>Peronosporomycetes</taxon>
        <taxon>Pythiales</taxon>
        <taxon>Pythiaceae</taxon>
        <taxon>Pythium</taxon>
    </lineage>
</organism>
<accession>A0AAD5Q478</accession>
<dbReference type="Gene3D" id="3.10.10.10">
    <property type="entry name" value="HIV Type 1 Reverse Transcriptase, subunit A, domain 1"/>
    <property type="match status" value="1"/>
</dbReference>
<dbReference type="InterPro" id="IPR043128">
    <property type="entry name" value="Rev_trsase/Diguanyl_cyclase"/>
</dbReference>
<protein>
    <recommendedName>
        <fullName evidence="3">Reverse transcriptase</fullName>
    </recommendedName>
</protein>
<comment type="caution">
    <text evidence="1">The sequence shown here is derived from an EMBL/GenBank/DDBJ whole genome shotgun (WGS) entry which is preliminary data.</text>
</comment>
<dbReference type="Gene3D" id="3.30.70.270">
    <property type="match status" value="1"/>
</dbReference>
<evidence type="ECO:0000313" key="1">
    <source>
        <dbReference type="EMBL" id="KAJ0389878.1"/>
    </source>
</evidence>
<dbReference type="EMBL" id="JAKCXM010002969">
    <property type="protein sequence ID" value="KAJ0389878.1"/>
    <property type="molecule type" value="Genomic_DNA"/>
</dbReference>
<dbReference type="Proteomes" id="UP001209570">
    <property type="component" value="Unassembled WGS sequence"/>
</dbReference>
<dbReference type="AlphaFoldDB" id="A0AAD5Q478"/>
<evidence type="ECO:0008006" key="3">
    <source>
        <dbReference type="Google" id="ProtNLM"/>
    </source>
</evidence>
<name>A0AAD5Q478_PYTIN</name>
<gene>
    <name evidence="1" type="ORF">P43SY_010690</name>
</gene>
<proteinExistence type="predicted"/>